<proteinExistence type="predicted"/>
<evidence type="ECO:0000256" key="1">
    <source>
        <dbReference type="SAM" id="MobiDB-lite"/>
    </source>
</evidence>
<reference evidence="2" key="1">
    <citation type="submission" date="2023-06" db="EMBL/GenBank/DDBJ databases">
        <title>Reference genome for the Northern bat (Eptesicus nilssonii), a most northern bat species.</title>
        <authorList>
            <person name="Laine V.N."/>
            <person name="Pulliainen A.T."/>
            <person name="Lilley T.M."/>
        </authorList>
    </citation>
    <scope>NUCLEOTIDE SEQUENCE</scope>
    <source>
        <strain evidence="2">BLF_Eptnil</strain>
        <tissue evidence="2">Kidney</tissue>
    </source>
</reference>
<dbReference type="Proteomes" id="UP001177744">
    <property type="component" value="Unassembled WGS sequence"/>
</dbReference>
<protein>
    <submittedName>
        <fullName evidence="2">Uncharacterized protein</fullName>
    </submittedName>
</protein>
<organism evidence="2 3">
    <name type="scientific">Cnephaeus nilssonii</name>
    <name type="common">Northern bat</name>
    <name type="synonym">Eptesicus nilssonii</name>
    <dbReference type="NCBI Taxonomy" id="3371016"/>
    <lineage>
        <taxon>Eukaryota</taxon>
        <taxon>Metazoa</taxon>
        <taxon>Chordata</taxon>
        <taxon>Craniata</taxon>
        <taxon>Vertebrata</taxon>
        <taxon>Euteleostomi</taxon>
        <taxon>Mammalia</taxon>
        <taxon>Eutheria</taxon>
        <taxon>Laurasiatheria</taxon>
        <taxon>Chiroptera</taxon>
        <taxon>Yangochiroptera</taxon>
        <taxon>Vespertilionidae</taxon>
        <taxon>Cnephaeus</taxon>
    </lineage>
</organism>
<dbReference type="AlphaFoldDB" id="A0AA40HYE1"/>
<accession>A0AA40HYE1</accession>
<name>A0AA40HYE1_CNENI</name>
<feature type="region of interest" description="Disordered" evidence="1">
    <location>
        <begin position="54"/>
        <end position="92"/>
    </location>
</feature>
<keyword evidence="3" id="KW-1185">Reference proteome</keyword>
<feature type="compositionally biased region" description="Low complexity" evidence="1">
    <location>
        <begin position="82"/>
        <end position="92"/>
    </location>
</feature>
<comment type="caution">
    <text evidence="2">The sequence shown here is derived from an EMBL/GenBank/DDBJ whole genome shotgun (WGS) entry which is preliminary data.</text>
</comment>
<gene>
    <name evidence="2" type="ORF">QTO34_018210</name>
</gene>
<sequence length="122" mass="13455">MHVTTPLSGVTQYRAVFPLPPLSHLSSVFRDPQNDVRPTSTFIPRVLLSERGAWPDRTVSPDRKESWPRLGGQAGTGGRSCSSPFSSSSPASPFFPPLPAPLILQVFQMIRVMLMGWAAWHI</sequence>
<evidence type="ECO:0000313" key="3">
    <source>
        <dbReference type="Proteomes" id="UP001177744"/>
    </source>
</evidence>
<evidence type="ECO:0000313" key="2">
    <source>
        <dbReference type="EMBL" id="KAK1339656.1"/>
    </source>
</evidence>
<dbReference type="EMBL" id="JAULJE010000008">
    <property type="protein sequence ID" value="KAK1339656.1"/>
    <property type="molecule type" value="Genomic_DNA"/>
</dbReference>